<dbReference type="PROSITE" id="PS50071">
    <property type="entry name" value="HOMEOBOX_2"/>
    <property type="match status" value="1"/>
</dbReference>
<dbReference type="PANTHER" id="PTHR24208">
    <property type="entry name" value="LIM/HOMEOBOX PROTEIN LHX"/>
    <property type="match status" value="1"/>
</dbReference>
<organism evidence="16">
    <name type="scientific">Culicoides sonorensis</name>
    <name type="common">Biting midge</name>
    <dbReference type="NCBI Taxonomy" id="179676"/>
    <lineage>
        <taxon>Eukaryota</taxon>
        <taxon>Metazoa</taxon>
        <taxon>Ecdysozoa</taxon>
        <taxon>Arthropoda</taxon>
        <taxon>Hexapoda</taxon>
        <taxon>Insecta</taxon>
        <taxon>Pterygota</taxon>
        <taxon>Neoptera</taxon>
        <taxon>Endopterygota</taxon>
        <taxon>Diptera</taxon>
        <taxon>Nematocera</taxon>
        <taxon>Chironomoidea</taxon>
        <taxon>Ceratopogonidae</taxon>
        <taxon>Ceratopogoninae</taxon>
        <taxon>Culicoides</taxon>
        <taxon>Monoculicoides</taxon>
    </lineage>
</organism>
<dbReference type="InterPro" id="IPR001781">
    <property type="entry name" value="Znf_LIM"/>
</dbReference>
<dbReference type="GO" id="GO:0046872">
    <property type="term" value="F:metal ion binding"/>
    <property type="evidence" value="ECO:0007669"/>
    <property type="project" value="UniProtKB-KW"/>
</dbReference>
<feature type="DNA-binding region" description="Homeobox" evidence="9">
    <location>
        <begin position="310"/>
        <end position="369"/>
    </location>
</feature>
<dbReference type="SUPFAM" id="SSF46689">
    <property type="entry name" value="Homeodomain-like"/>
    <property type="match status" value="1"/>
</dbReference>
<feature type="domain" description="Homeobox" evidence="14">
    <location>
        <begin position="308"/>
        <end position="368"/>
    </location>
</feature>
<evidence type="ECO:0000256" key="1">
    <source>
        <dbReference type="ARBA" id="ARBA00004123"/>
    </source>
</evidence>
<evidence type="ECO:0000256" key="6">
    <source>
        <dbReference type="ARBA" id="ARBA00023125"/>
    </source>
</evidence>
<keyword evidence="4 10" id="KW-0862">Zinc</keyword>
<dbReference type="SMART" id="SM00389">
    <property type="entry name" value="HOX"/>
    <property type="match status" value="1"/>
</dbReference>
<dbReference type="SMART" id="SM00132">
    <property type="entry name" value="LIM"/>
    <property type="match status" value="2"/>
</dbReference>
<dbReference type="InterPro" id="IPR017970">
    <property type="entry name" value="Homeobox_CS"/>
</dbReference>
<evidence type="ECO:0000256" key="9">
    <source>
        <dbReference type="PROSITE-ProRule" id="PRU00108"/>
    </source>
</evidence>
<dbReference type="AlphaFoldDB" id="A0A336LI30"/>
<dbReference type="Pfam" id="PF00412">
    <property type="entry name" value="LIM"/>
    <property type="match status" value="2"/>
</dbReference>
<name>A0A336LI30_CULSO</name>
<dbReference type="InterPro" id="IPR009057">
    <property type="entry name" value="Homeodomain-like_sf"/>
</dbReference>
<evidence type="ECO:0000259" key="14">
    <source>
        <dbReference type="PROSITE" id="PS50071"/>
    </source>
</evidence>
<evidence type="ECO:0000256" key="10">
    <source>
        <dbReference type="PROSITE-ProRule" id="PRU00125"/>
    </source>
</evidence>
<dbReference type="EMBL" id="UFQS01000004">
    <property type="protein sequence ID" value="SSW96898.1"/>
    <property type="molecule type" value="Genomic_DNA"/>
</dbReference>
<dbReference type="PROSITE" id="PS50023">
    <property type="entry name" value="LIM_DOMAIN_2"/>
    <property type="match status" value="2"/>
</dbReference>
<dbReference type="InterPro" id="IPR001356">
    <property type="entry name" value="HD"/>
</dbReference>
<dbReference type="FunFam" id="1.10.10.60:FF:000027">
    <property type="entry name" value="LIM/homeobox protein Lhx9"/>
    <property type="match status" value="1"/>
</dbReference>
<accession>A0A336LI30</accession>
<comment type="subcellular location">
    <subcellularLocation>
        <location evidence="1 9 11">Nucleus</location>
    </subcellularLocation>
</comment>
<evidence type="ECO:0000313" key="16">
    <source>
        <dbReference type="EMBL" id="SSX17285.1"/>
    </source>
</evidence>
<dbReference type="GO" id="GO:0000977">
    <property type="term" value="F:RNA polymerase II transcription regulatory region sequence-specific DNA binding"/>
    <property type="evidence" value="ECO:0007669"/>
    <property type="project" value="TreeGrafter"/>
</dbReference>
<evidence type="ECO:0000313" key="15">
    <source>
        <dbReference type="EMBL" id="SSW96898.1"/>
    </source>
</evidence>
<feature type="compositionally biased region" description="Basic residues" evidence="12">
    <location>
        <begin position="269"/>
        <end position="278"/>
    </location>
</feature>
<reference evidence="15" key="1">
    <citation type="submission" date="2018-04" db="EMBL/GenBank/DDBJ databases">
        <authorList>
            <person name="Go L.Y."/>
            <person name="Mitchell J.A."/>
        </authorList>
    </citation>
    <scope>NUCLEOTIDE SEQUENCE</scope>
    <source>
        <tissue evidence="15">Whole organism</tissue>
    </source>
</reference>
<proteinExistence type="predicted"/>
<evidence type="ECO:0000256" key="8">
    <source>
        <dbReference type="ARBA" id="ARBA00023242"/>
    </source>
</evidence>
<dbReference type="PROSITE" id="PS00027">
    <property type="entry name" value="HOMEOBOX_1"/>
    <property type="match status" value="1"/>
</dbReference>
<dbReference type="Pfam" id="PF00046">
    <property type="entry name" value="Homeodomain"/>
    <property type="match status" value="1"/>
</dbReference>
<evidence type="ECO:0000256" key="12">
    <source>
        <dbReference type="SAM" id="MobiDB-lite"/>
    </source>
</evidence>
<dbReference type="Gene3D" id="2.10.110.10">
    <property type="entry name" value="Cysteine Rich Protein"/>
    <property type="match status" value="2"/>
</dbReference>
<feature type="domain" description="LIM zinc-binding" evidence="13">
    <location>
        <begin position="98"/>
        <end position="159"/>
    </location>
</feature>
<gene>
    <name evidence="16" type="primary">CSON011495</name>
</gene>
<keyword evidence="7 9" id="KW-0371">Homeobox</keyword>
<dbReference type="PROSITE" id="PS00478">
    <property type="entry name" value="LIM_DOMAIN_1"/>
    <property type="match status" value="1"/>
</dbReference>
<evidence type="ECO:0000256" key="3">
    <source>
        <dbReference type="ARBA" id="ARBA00022737"/>
    </source>
</evidence>
<dbReference type="SUPFAM" id="SSF57716">
    <property type="entry name" value="Glucocorticoid receptor-like (DNA-binding domain)"/>
    <property type="match status" value="2"/>
</dbReference>
<dbReference type="EMBL" id="UFQT01000004">
    <property type="protein sequence ID" value="SSX17285.1"/>
    <property type="molecule type" value="Genomic_DNA"/>
</dbReference>
<protein>
    <submittedName>
        <fullName evidence="16">CSON011495 protein</fullName>
    </submittedName>
</protein>
<evidence type="ECO:0000256" key="2">
    <source>
        <dbReference type="ARBA" id="ARBA00022723"/>
    </source>
</evidence>
<dbReference type="PANTHER" id="PTHR24208:SF168">
    <property type="entry name" value="PROTEIN APTEROUS"/>
    <property type="match status" value="1"/>
</dbReference>
<evidence type="ECO:0000256" key="11">
    <source>
        <dbReference type="RuleBase" id="RU000682"/>
    </source>
</evidence>
<reference evidence="16" key="2">
    <citation type="submission" date="2018-07" db="EMBL/GenBank/DDBJ databases">
        <authorList>
            <person name="Quirk P.G."/>
            <person name="Krulwich T.A."/>
        </authorList>
    </citation>
    <scope>NUCLEOTIDE SEQUENCE</scope>
</reference>
<dbReference type="OMA" id="INSTSSX"/>
<evidence type="ECO:0000256" key="7">
    <source>
        <dbReference type="ARBA" id="ARBA00023155"/>
    </source>
</evidence>
<dbReference type="VEuPathDB" id="VectorBase:CSON011495"/>
<dbReference type="FunFam" id="2.10.110.10:FF:000136">
    <property type="entry name" value="LIM domain family"/>
    <property type="match status" value="1"/>
</dbReference>
<dbReference type="Gene3D" id="1.10.10.60">
    <property type="entry name" value="Homeodomain-like"/>
    <property type="match status" value="1"/>
</dbReference>
<keyword evidence="2 10" id="KW-0479">Metal-binding</keyword>
<keyword evidence="8 9" id="KW-0539">Nucleus</keyword>
<dbReference type="GO" id="GO:0030182">
    <property type="term" value="P:neuron differentiation"/>
    <property type="evidence" value="ECO:0007669"/>
    <property type="project" value="TreeGrafter"/>
</dbReference>
<keyword evidence="3" id="KW-0677">Repeat</keyword>
<evidence type="ECO:0000259" key="13">
    <source>
        <dbReference type="PROSITE" id="PS50023"/>
    </source>
</evidence>
<dbReference type="GO" id="GO:0000981">
    <property type="term" value="F:DNA-binding transcription factor activity, RNA polymerase II-specific"/>
    <property type="evidence" value="ECO:0007669"/>
    <property type="project" value="InterPro"/>
</dbReference>
<sequence>MGVSQEQVFVSQLSEHFKLNHASENFSMNHMVQNIEQDNHCSPAIDICQQHLNDSDLHIQPLVNNKSFITQYEECGFHDSQILKQMEDENIFSHKFPNICAQCCKPIQDRYFLSAVEKKWHIGCLFCCICKKSLDKAGSCFSKDENIYCKVDYFRIFGARRCSKCLASISSTELVMRAKQLVFHVSCFSCEVCNTHLTKGDQYAIKNSSILCRMHFDKVVEDQTTNFMSMQTKYAKSLDITSTQSAEEPNVYGGFFNSSNVETPQQPRQKGRPRKRKHKDIERMTANLDLNKEYLELGFSRDSLSNSSRAKRMRTSFKHHQLRAMKSYFAINHNPDAKDLKQLSQKTGLPKRVLQVWFQNARAKFRRVISKQDGKPGEIDEYETYPSPIRLGSVTSPGSVE</sequence>
<evidence type="ECO:0000256" key="4">
    <source>
        <dbReference type="ARBA" id="ARBA00022833"/>
    </source>
</evidence>
<feature type="domain" description="LIM zinc-binding" evidence="13">
    <location>
        <begin position="160"/>
        <end position="222"/>
    </location>
</feature>
<evidence type="ECO:0000256" key="5">
    <source>
        <dbReference type="ARBA" id="ARBA00023038"/>
    </source>
</evidence>
<keyword evidence="5 10" id="KW-0440">LIM domain</keyword>
<dbReference type="GO" id="GO:0005634">
    <property type="term" value="C:nucleus"/>
    <property type="evidence" value="ECO:0007669"/>
    <property type="project" value="UniProtKB-SubCell"/>
</dbReference>
<feature type="region of interest" description="Disordered" evidence="12">
    <location>
        <begin position="255"/>
        <end position="279"/>
    </location>
</feature>
<dbReference type="InterPro" id="IPR050453">
    <property type="entry name" value="LIM_Homeobox_TF"/>
</dbReference>
<keyword evidence="6 9" id="KW-0238">DNA-binding</keyword>
<dbReference type="CDD" id="cd00086">
    <property type="entry name" value="homeodomain"/>
    <property type="match status" value="1"/>
</dbReference>